<comment type="caution">
    <text evidence="1">The sequence shown here is derived from an EMBL/GenBank/DDBJ whole genome shotgun (WGS) entry which is preliminary data.</text>
</comment>
<evidence type="ECO:0000313" key="2">
    <source>
        <dbReference type="Proteomes" id="UP000284296"/>
    </source>
</evidence>
<dbReference type="InterPro" id="IPR010982">
    <property type="entry name" value="Lambda_DNA-bd_dom_sf"/>
</dbReference>
<proteinExistence type="predicted"/>
<name>A0A412Q502_9FIRM</name>
<sequence>MKNQEIIQDIVSYIYDAMRKKGLTSRGLAKICEEQGASLSSRTIDNMFRTPSSTTISTLLKICDGLELNLNAIFHSIEIAKTSNNTTQQRLIYNIDNPAYNGYTGTYHVFFLPTSAYPEDHSNQTLVHGTLKLGDFYSTRECTAILDIDSGDFKADGTPFSKHYEGTLVYSTNSLMFCQLVCNQYGDMWFLVFDHGNLNNKELACVIGCAATSSSGRIRHPAIHRFCFCNMQQYPTIDEDTQLLIQGLLRVQNDRIFIEKETLSKFLEQEDLNSTFRMNVKNYLNIAKEYYAIPKNVIRTELELSEYSDDFAKLCEKSVLEKTYHVKHSDDRELSCILRHNLTSVSKQKK</sequence>
<gene>
    <name evidence="1" type="ORF">DWX06_05705</name>
</gene>
<dbReference type="Gene3D" id="1.10.260.40">
    <property type="entry name" value="lambda repressor-like DNA-binding domains"/>
    <property type="match status" value="1"/>
</dbReference>
<accession>A0A412Q502</accession>
<dbReference type="AlphaFoldDB" id="A0A412Q502"/>
<dbReference type="Proteomes" id="UP000284296">
    <property type="component" value="Unassembled WGS sequence"/>
</dbReference>
<dbReference type="RefSeq" id="WP_118003917.1">
    <property type="nucleotide sequence ID" value="NZ_QRXF01000005.1"/>
</dbReference>
<dbReference type="GO" id="GO:0003677">
    <property type="term" value="F:DNA binding"/>
    <property type="evidence" value="ECO:0007669"/>
    <property type="project" value="InterPro"/>
</dbReference>
<protein>
    <submittedName>
        <fullName evidence="1">Uncharacterized protein</fullName>
    </submittedName>
</protein>
<dbReference type="EMBL" id="QRXG01000006">
    <property type="protein sequence ID" value="RGT82435.1"/>
    <property type="molecule type" value="Genomic_DNA"/>
</dbReference>
<reference evidence="1 2" key="1">
    <citation type="submission" date="2018-08" db="EMBL/GenBank/DDBJ databases">
        <title>A genome reference for cultivated species of the human gut microbiota.</title>
        <authorList>
            <person name="Zou Y."/>
            <person name="Xue W."/>
            <person name="Luo G."/>
        </authorList>
    </citation>
    <scope>NUCLEOTIDE SEQUENCE [LARGE SCALE GENOMIC DNA]</scope>
    <source>
        <strain evidence="1 2">AF18-16LB</strain>
    </source>
</reference>
<evidence type="ECO:0000313" key="1">
    <source>
        <dbReference type="EMBL" id="RGT82435.1"/>
    </source>
</evidence>
<organism evidence="1 2">
    <name type="scientific">Agathobacter rectalis</name>
    <dbReference type="NCBI Taxonomy" id="39491"/>
    <lineage>
        <taxon>Bacteria</taxon>
        <taxon>Bacillati</taxon>
        <taxon>Bacillota</taxon>
        <taxon>Clostridia</taxon>
        <taxon>Lachnospirales</taxon>
        <taxon>Lachnospiraceae</taxon>
        <taxon>Agathobacter</taxon>
    </lineage>
</organism>
<dbReference type="SUPFAM" id="SSF47413">
    <property type="entry name" value="lambda repressor-like DNA-binding domains"/>
    <property type="match status" value="1"/>
</dbReference>